<keyword evidence="2" id="KW-1185">Reference proteome</keyword>
<sequence>APELCVAKLKWILIPDDGKLNFEEFKACFDDGIISTAELEKLFCSIDKQETNVLSALEELNTAILKAMDQTKEEYHSSSVLGQFVTRFMLRETSSQLQSLQVSLQWAMAALERQKHANSTSREAAVPLGRRPDNI</sequence>
<dbReference type="PANTHER" id="PTHR12178">
    <property type="entry name" value="EF-HAND DOMAIN-CONTAINING PROTEIN"/>
    <property type="match status" value="1"/>
</dbReference>
<dbReference type="PANTHER" id="PTHR12178:SF3">
    <property type="entry name" value="N-TERMINAL EF-HAND CALCIUM-BINDING PROTEIN 3"/>
    <property type="match status" value="1"/>
</dbReference>
<dbReference type="InterPro" id="IPR011992">
    <property type="entry name" value="EF-hand-dom_pair"/>
</dbReference>
<reference evidence="1" key="2">
    <citation type="submission" date="2025-08" db="UniProtKB">
        <authorList>
            <consortium name="Ensembl"/>
        </authorList>
    </citation>
    <scope>IDENTIFICATION</scope>
</reference>
<accession>A0A8C9U4W6</accession>
<reference evidence="1" key="3">
    <citation type="submission" date="2025-09" db="UniProtKB">
        <authorList>
            <consortium name="Ensembl"/>
        </authorList>
    </citation>
    <scope>IDENTIFICATION</scope>
</reference>
<dbReference type="GO" id="GO:0042984">
    <property type="term" value="P:regulation of amyloid precursor protein biosynthetic process"/>
    <property type="evidence" value="ECO:0007669"/>
    <property type="project" value="TreeGrafter"/>
</dbReference>
<organism evidence="1 2">
    <name type="scientific">Scleropages formosus</name>
    <name type="common">Asian bonytongue</name>
    <name type="synonym">Osteoglossum formosum</name>
    <dbReference type="NCBI Taxonomy" id="113540"/>
    <lineage>
        <taxon>Eukaryota</taxon>
        <taxon>Metazoa</taxon>
        <taxon>Chordata</taxon>
        <taxon>Craniata</taxon>
        <taxon>Vertebrata</taxon>
        <taxon>Euteleostomi</taxon>
        <taxon>Actinopterygii</taxon>
        <taxon>Neopterygii</taxon>
        <taxon>Teleostei</taxon>
        <taxon>Osteoglossocephala</taxon>
        <taxon>Osteoglossomorpha</taxon>
        <taxon>Osteoglossiformes</taxon>
        <taxon>Osteoglossidae</taxon>
        <taxon>Scleropages</taxon>
    </lineage>
</organism>
<dbReference type="SUPFAM" id="SSF47473">
    <property type="entry name" value="EF-hand"/>
    <property type="match status" value="1"/>
</dbReference>
<dbReference type="GO" id="GO:0005783">
    <property type="term" value="C:endoplasmic reticulum"/>
    <property type="evidence" value="ECO:0007669"/>
    <property type="project" value="TreeGrafter"/>
</dbReference>
<evidence type="ECO:0000313" key="2">
    <source>
        <dbReference type="Proteomes" id="UP000694397"/>
    </source>
</evidence>
<dbReference type="InterPro" id="IPR039862">
    <property type="entry name" value="NECAB1/2/3"/>
</dbReference>
<dbReference type="Ensembl" id="ENSSFOT00015051453.1">
    <property type="protein sequence ID" value="ENSSFOP00015061408.1"/>
    <property type="gene ID" value="ENSSFOG00015031799.1"/>
</dbReference>
<dbReference type="AlphaFoldDB" id="A0A8C9U4W6"/>
<evidence type="ECO:0000313" key="1">
    <source>
        <dbReference type="Ensembl" id="ENSSFOP00015061408.1"/>
    </source>
</evidence>
<dbReference type="OrthoDB" id="289247at2759"/>
<dbReference type="GeneTree" id="ENSGT00950000183131"/>
<proteinExistence type="predicted"/>
<dbReference type="GO" id="GO:0000137">
    <property type="term" value="C:Golgi cis cisterna"/>
    <property type="evidence" value="ECO:0007669"/>
    <property type="project" value="TreeGrafter"/>
</dbReference>
<protein>
    <recommendedName>
        <fullName evidence="3">EF-hand domain-containing protein</fullName>
    </recommendedName>
</protein>
<evidence type="ECO:0008006" key="3">
    <source>
        <dbReference type="Google" id="ProtNLM"/>
    </source>
</evidence>
<dbReference type="Proteomes" id="UP000694397">
    <property type="component" value="Chromosome 22"/>
</dbReference>
<reference evidence="1 2" key="1">
    <citation type="submission" date="2019-04" db="EMBL/GenBank/DDBJ databases">
        <authorList>
            <consortium name="Wellcome Sanger Institute Data Sharing"/>
        </authorList>
    </citation>
    <scope>NUCLEOTIDE SEQUENCE [LARGE SCALE GENOMIC DNA]</scope>
</reference>
<name>A0A8C9U4W6_SCLFO</name>